<dbReference type="EMBL" id="RJVO01000010">
    <property type="protein sequence ID" value="ROH86025.1"/>
    <property type="molecule type" value="Genomic_DNA"/>
</dbReference>
<keyword evidence="1" id="KW-0812">Transmembrane</keyword>
<evidence type="ECO:0000313" key="3">
    <source>
        <dbReference type="Proteomes" id="UP000282106"/>
    </source>
</evidence>
<protein>
    <recommendedName>
        <fullName evidence="4">YeeE/YedE family protein</fullName>
    </recommendedName>
</protein>
<keyword evidence="3" id="KW-1185">Reference proteome</keyword>
<evidence type="ECO:0008006" key="4">
    <source>
        <dbReference type="Google" id="ProtNLM"/>
    </source>
</evidence>
<proteinExistence type="predicted"/>
<dbReference type="Proteomes" id="UP000282106">
    <property type="component" value="Unassembled WGS sequence"/>
</dbReference>
<reference evidence="2 3" key="1">
    <citation type="submission" date="2018-10" db="EMBL/GenBank/DDBJ databases">
        <authorList>
            <person name="Chen W.-M."/>
        </authorList>
    </citation>
    <scope>NUCLEOTIDE SEQUENCE [LARGE SCALE GENOMIC DNA]</scope>
    <source>
        <strain evidence="2 3">THS-13</strain>
    </source>
</reference>
<organism evidence="2 3">
    <name type="scientific">Stagnimonas aquatica</name>
    <dbReference type="NCBI Taxonomy" id="2689987"/>
    <lineage>
        <taxon>Bacteria</taxon>
        <taxon>Pseudomonadati</taxon>
        <taxon>Pseudomonadota</taxon>
        <taxon>Gammaproteobacteria</taxon>
        <taxon>Nevskiales</taxon>
        <taxon>Nevskiaceae</taxon>
        <taxon>Stagnimonas</taxon>
    </lineage>
</organism>
<comment type="caution">
    <text evidence="2">The sequence shown here is derived from an EMBL/GenBank/DDBJ whole genome shotgun (WGS) entry which is preliminary data.</text>
</comment>
<dbReference type="Pfam" id="PF20398">
    <property type="entry name" value="DUF6691"/>
    <property type="match status" value="1"/>
</dbReference>
<accession>A0A3N0V001</accession>
<sequence length="127" mass="13166">MLAGLSGLLFGAGLVISGMADPGKVLAFLRLGPGWDASLMFVMGSALAVTLPGFWWLRRSGRAPATAAGRIDAPLLVGAALFGLGWGLAGYCPGPALVAFSQGATGALWLVPAMFVGQWLADWYTRR</sequence>
<evidence type="ECO:0000313" key="2">
    <source>
        <dbReference type="EMBL" id="ROH86025.1"/>
    </source>
</evidence>
<feature type="transmembrane region" description="Helical" evidence="1">
    <location>
        <begin position="69"/>
        <end position="91"/>
    </location>
</feature>
<dbReference type="AlphaFoldDB" id="A0A3N0V001"/>
<keyword evidence="1" id="KW-0472">Membrane</keyword>
<name>A0A3N0V001_9GAMM</name>
<feature type="transmembrane region" description="Helical" evidence="1">
    <location>
        <begin position="37"/>
        <end position="57"/>
    </location>
</feature>
<feature type="transmembrane region" description="Helical" evidence="1">
    <location>
        <begin position="97"/>
        <end position="121"/>
    </location>
</feature>
<evidence type="ECO:0000256" key="1">
    <source>
        <dbReference type="SAM" id="Phobius"/>
    </source>
</evidence>
<dbReference type="InterPro" id="IPR046513">
    <property type="entry name" value="DUF6691"/>
</dbReference>
<dbReference type="InParanoid" id="A0A3N0V001"/>
<keyword evidence="1" id="KW-1133">Transmembrane helix</keyword>
<gene>
    <name evidence="2" type="ORF">ED208_16355</name>
</gene>